<dbReference type="Gene3D" id="3.30.930.10">
    <property type="entry name" value="Bira Bifunctional Protein, Domain 2"/>
    <property type="match status" value="1"/>
</dbReference>
<dbReference type="PANTHER" id="PTHR12835:SF5">
    <property type="entry name" value="BIOTIN--PROTEIN LIGASE"/>
    <property type="match status" value="1"/>
</dbReference>
<evidence type="ECO:0000259" key="6">
    <source>
        <dbReference type="Pfam" id="PF03099"/>
    </source>
</evidence>
<reference evidence="7" key="1">
    <citation type="submission" date="2023-07" db="EMBL/GenBank/DDBJ databases">
        <title>Functional and genomic diversity of the sorghum phyllosphere microbiome.</title>
        <authorList>
            <person name="Shade A."/>
        </authorList>
    </citation>
    <scope>NUCLEOTIDE SEQUENCE</scope>
    <source>
        <strain evidence="7">SORGH_AS_1067</strain>
    </source>
</reference>
<dbReference type="Pfam" id="PF02237">
    <property type="entry name" value="BPL_C"/>
    <property type="match status" value="1"/>
</dbReference>
<gene>
    <name evidence="7" type="ORF">QE405_000950</name>
</gene>
<dbReference type="SUPFAM" id="SSF55681">
    <property type="entry name" value="Class II aaRS and biotin synthetases"/>
    <property type="match status" value="1"/>
</dbReference>
<protein>
    <recommendedName>
        <fullName evidence="3">biotin--[biotin carboxyl-carrier protein] ligase</fullName>
        <ecNumber evidence="3">6.3.4.15</ecNumber>
    </recommendedName>
</protein>
<organism evidence="7 8">
    <name type="scientific">Nocardioides zeae</name>
    <dbReference type="NCBI Taxonomy" id="1457234"/>
    <lineage>
        <taxon>Bacteria</taxon>
        <taxon>Bacillati</taxon>
        <taxon>Actinomycetota</taxon>
        <taxon>Actinomycetes</taxon>
        <taxon>Propionibacteriales</taxon>
        <taxon>Nocardioidaceae</taxon>
        <taxon>Nocardioides</taxon>
    </lineage>
</organism>
<name>A0AAJ1TWM4_9ACTN</name>
<feature type="domain" description="BPL/LPL catalytic" evidence="6">
    <location>
        <begin position="73"/>
        <end position="190"/>
    </location>
</feature>
<evidence type="ECO:0000256" key="2">
    <source>
        <dbReference type="ARBA" id="ARBA00023267"/>
    </source>
</evidence>
<dbReference type="InterPro" id="IPR003142">
    <property type="entry name" value="BPL_C"/>
</dbReference>
<dbReference type="CDD" id="cd16442">
    <property type="entry name" value="BPL"/>
    <property type="match status" value="1"/>
</dbReference>
<comment type="caution">
    <text evidence="7">The sequence shown here is derived from an EMBL/GenBank/DDBJ whole genome shotgun (WGS) entry which is preliminary data.</text>
</comment>
<dbReference type="PANTHER" id="PTHR12835">
    <property type="entry name" value="BIOTIN PROTEIN LIGASE"/>
    <property type="match status" value="1"/>
</dbReference>
<evidence type="ECO:0000313" key="7">
    <source>
        <dbReference type="EMBL" id="MDQ1103666.1"/>
    </source>
</evidence>
<evidence type="ECO:0000313" key="8">
    <source>
        <dbReference type="Proteomes" id="UP001239215"/>
    </source>
</evidence>
<dbReference type="InterPro" id="IPR004143">
    <property type="entry name" value="BPL_LPL_catalytic"/>
</dbReference>
<dbReference type="InterPro" id="IPR045864">
    <property type="entry name" value="aa-tRNA-synth_II/BPL/LPL"/>
</dbReference>
<evidence type="ECO:0000259" key="5">
    <source>
        <dbReference type="Pfam" id="PF02237"/>
    </source>
</evidence>
<dbReference type="AlphaFoldDB" id="A0AAJ1TWM4"/>
<keyword evidence="2" id="KW-0092">Biotin</keyword>
<dbReference type="NCBIfam" id="TIGR00121">
    <property type="entry name" value="birA_ligase"/>
    <property type="match status" value="1"/>
</dbReference>
<evidence type="ECO:0000256" key="3">
    <source>
        <dbReference type="ARBA" id="ARBA00024227"/>
    </source>
</evidence>
<evidence type="ECO:0000256" key="4">
    <source>
        <dbReference type="SAM" id="MobiDB-lite"/>
    </source>
</evidence>
<feature type="region of interest" description="Disordered" evidence="4">
    <location>
        <begin position="13"/>
        <end position="34"/>
    </location>
</feature>
<accession>A0AAJ1TWM4</accession>
<dbReference type="GO" id="GO:0005737">
    <property type="term" value="C:cytoplasm"/>
    <property type="evidence" value="ECO:0007669"/>
    <property type="project" value="TreeGrafter"/>
</dbReference>
<sequence length="304" mass="31450">MVGESRVLAPVVVPDAAPASGQHRGKGRAVTEQEGRAPLRVEELADVPGAVGWRVEVVESSPSTNAELAARARDGAPGGLVLVAEHQTAGRGRIDRTFHTPARAALTFSVLLRPSAPAQQWPWLPLVTGLAARSALARLHPAVDVSLKWPNDVLVAPAAHPDEPGKVAGILAERVDTPAGPAAVLGIGINAATTREELPVPTAASLRTVGVPAAAIDRTLLLRELLTDLSALLVRWERGDLASLRASYGAACATVGRRVRVELPQGDALVGDAVDVDGSGCLVVEAGGRRHTVGAGDVIHVRPA</sequence>
<feature type="domain" description="Biotin protein ligase C-terminal" evidence="5">
    <location>
        <begin position="255"/>
        <end position="300"/>
    </location>
</feature>
<dbReference type="InterPro" id="IPR004408">
    <property type="entry name" value="Biotin_CoA_COase_ligase"/>
</dbReference>
<keyword evidence="1 7" id="KW-0436">Ligase</keyword>
<proteinExistence type="predicted"/>
<dbReference type="Pfam" id="PF03099">
    <property type="entry name" value="BPL_LplA_LipB"/>
    <property type="match status" value="1"/>
</dbReference>
<dbReference type="GO" id="GO:0004077">
    <property type="term" value="F:biotin--[biotin carboxyl-carrier protein] ligase activity"/>
    <property type="evidence" value="ECO:0007669"/>
    <property type="project" value="UniProtKB-EC"/>
</dbReference>
<dbReference type="EC" id="6.3.4.15" evidence="3"/>
<dbReference type="EMBL" id="JAUTAN010000001">
    <property type="protein sequence ID" value="MDQ1103666.1"/>
    <property type="molecule type" value="Genomic_DNA"/>
</dbReference>
<dbReference type="Proteomes" id="UP001239215">
    <property type="component" value="Unassembled WGS sequence"/>
</dbReference>
<evidence type="ECO:0000256" key="1">
    <source>
        <dbReference type="ARBA" id="ARBA00022598"/>
    </source>
</evidence>
<dbReference type="Gene3D" id="2.30.30.100">
    <property type="match status" value="1"/>
</dbReference>